<evidence type="ECO:0000256" key="1">
    <source>
        <dbReference type="SAM" id="MobiDB-lite"/>
    </source>
</evidence>
<organism evidence="2 3">
    <name type="scientific">Chrysochromulina tobinii</name>
    <dbReference type="NCBI Taxonomy" id="1460289"/>
    <lineage>
        <taxon>Eukaryota</taxon>
        <taxon>Haptista</taxon>
        <taxon>Haptophyta</taxon>
        <taxon>Prymnesiophyceae</taxon>
        <taxon>Prymnesiales</taxon>
        <taxon>Chrysochromulinaceae</taxon>
        <taxon>Chrysochromulina</taxon>
    </lineage>
</organism>
<protein>
    <submittedName>
        <fullName evidence="2">Lvivd repeat-containing protein</fullName>
    </submittedName>
</protein>
<dbReference type="InterPro" id="IPR011048">
    <property type="entry name" value="Haem_d1_sf"/>
</dbReference>
<keyword evidence="3" id="KW-1185">Reference proteome</keyword>
<dbReference type="InterPro" id="IPR015943">
    <property type="entry name" value="WD40/YVTN_repeat-like_dom_sf"/>
</dbReference>
<comment type="caution">
    <text evidence="2">The sequence shown here is derived from an EMBL/GenBank/DDBJ whole genome shotgun (WGS) entry which is preliminary data.</text>
</comment>
<dbReference type="InterPro" id="IPR051200">
    <property type="entry name" value="Host-pathogen_enzymatic-act"/>
</dbReference>
<evidence type="ECO:0000313" key="2">
    <source>
        <dbReference type="EMBL" id="KOO26123.1"/>
    </source>
</evidence>
<accession>A0A0M0JIR0</accession>
<dbReference type="InterPro" id="IPR013211">
    <property type="entry name" value="LVIVD"/>
</dbReference>
<dbReference type="PANTHER" id="PTHR47197">
    <property type="entry name" value="PROTEIN NIRF"/>
    <property type="match status" value="1"/>
</dbReference>
<dbReference type="OrthoDB" id="447342at2759"/>
<reference evidence="3" key="1">
    <citation type="journal article" date="2015" name="PLoS Genet.">
        <title>Genome Sequence and Transcriptome Analyses of Chrysochromulina tobin: Metabolic Tools for Enhanced Algal Fitness in the Prominent Order Prymnesiales (Haptophyceae).</title>
        <authorList>
            <person name="Hovde B.T."/>
            <person name="Deodato C.R."/>
            <person name="Hunsperger H.M."/>
            <person name="Ryken S.A."/>
            <person name="Yost W."/>
            <person name="Jha R.K."/>
            <person name="Patterson J."/>
            <person name="Monnat R.J. Jr."/>
            <person name="Barlow S.B."/>
            <person name="Starkenburg S.R."/>
            <person name="Cattolico R.A."/>
        </authorList>
    </citation>
    <scope>NUCLEOTIDE SEQUENCE</scope>
    <source>
        <strain evidence="3">CCMP291</strain>
    </source>
</reference>
<dbReference type="PANTHER" id="PTHR47197:SF3">
    <property type="entry name" value="DIHYDRO-HEME D1 DEHYDROGENASE"/>
    <property type="match status" value="1"/>
</dbReference>
<gene>
    <name evidence="2" type="ORF">Ctob_012078</name>
</gene>
<proteinExistence type="predicted"/>
<dbReference type="Gene3D" id="2.60.40.780">
    <property type="entry name" value="von Hippel-Lindau disease tumour suppressor, beta domain"/>
    <property type="match status" value="1"/>
</dbReference>
<dbReference type="Proteomes" id="UP000037460">
    <property type="component" value="Unassembled WGS sequence"/>
</dbReference>
<dbReference type="SUPFAM" id="SSF51004">
    <property type="entry name" value="C-terminal (heme d1) domain of cytochrome cd1-nitrite reductase"/>
    <property type="match status" value="1"/>
</dbReference>
<dbReference type="EMBL" id="JWZX01002888">
    <property type="protein sequence ID" value="KOO26123.1"/>
    <property type="molecule type" value="Genomic_DNA"/>
</dbReference>
<feature type="region of interest" description="Disordered" evidence="1">
    <location>
        <begin position="1"/>
        <end position="23"/>
    </location>
</feature>
<evidence type="ECO:0000313" key="3">
    <source>
        <dbReference type="Proteomes" id="UP000037460"/>
    </source>
</evidence>
<dbReference type="InterPro" id="IPR037140">
    <property type="entry name" value="VHL_beta_dom_sf"/>
</dbReference>
<dbReference type="Gene3D" id="2.130.10.10">
    <property type="entry name" value="YVTN repeat-like/Quinoprotein amine dehydrogenase"/>
    <property type="match status" value="1"/>
</dbReference>
<dbReference type="SUPFAM" id="SSF49468">
    <property type="entry name" value="VHL"/>
    <property type="match status" value="1"/>
</dbReference>
<sequence>MPSEYHQPPPQRQPFSYVPDGTFSTPPIVPNQGEYGVRKATASLKRPITAERAFPKENVYFRNSARYPAEISKVGADGVAVSYGVLPPGMRRAVSTFHGDVWHARAVSSGHVNGRLLLEHQIGVVKIQACECPQPVFVDCSKTPTMRDRAMARSVAVSGSYAYVVGESSKSLVVVDISNPATPVIRGSVVSSSLLDRAHFVAVSGSYAYVTAYLSDSLVVVDISNPASPVIRGSVVSSTVLDGAWGVAVSGSYAYVTTHDSASLVVVDISNPVSPVIRGSVASSSLLAAVAGVAVSGSYAYVTAVVSKSLVVVDAWDLDVSGSYAYVAGRDSDSLVVIDISNPASPAIRGSVVSSSLLNGANAVAVSGSYAYVAASRADGLTVVLLDLHSPPPPP</sequence>
<name>A0A0M0JIR0_9EUKA</name>
<dbReference type="AlphaFoldDB" id="A0A0M0JIR0"/>
<dbReference type="Pfam" id="PF08309">
    <property type="entry name" value="LVIVD"/>
    <property type="match status" value="5"/>
</dbReference>
<feature type="non-terminal residue" evidence="2">
    <location>
        <position position="395"/>
    </location>
</feature>
<dbReference type="InterPro" id="IPR036208">
    <property type="entry name" value="VHL_sf"/>
</dbReference>